<dbReference type="RefSeq" id="WP_139210637.1">
    <property type="nucleotide sequence ID" value="NZ_FODH01000014.1"/>
</dbReference>
<evidence type="ECO:0000313" key="2">
    <source>
        <dbReference type="EMBL" id="SEO89445.1"/>
    </source>
</evidence>
<protein>
    <submittedName>
        <fullName evidence="2">Transposase</fullName>
    </submittedName>
</protein>
<dbReference type="Proteomes" id="UP000198809">
    <property type="component" value="Unassembled WGS sequence"/>
</dbReference>
<dbReference type="InterPro" id="IPR002560">
    <property type="entry name" value="Transposase_DDE"/>
</dbReference>
<dbReference type="InterPro" id="IPR047951">
    <property type="entry name" value="Transpos_ISL3"/>
</dbReference>
<evidence type="ECO:0000259" key="1">
    <source>
        <dbReference type="Pfam" id="PF01610"/>
    </source>
</evidence>
<name>A0A1H8TF30_9BACL</name>
<dbReference type="EMBL" id="FODH01000014">
    <property type="protein sequence ID" value="SEO89445.1"/>
    <property type="molecule type" value="Genomic_DNA"/>
</dbReference>
<feature type="non-terminal residue" evidence="2">
    <location>
        <position position="1"/>
    </location>
</feature>
<proteinExistence type="predicted"/>
<dbReference type="Pfam" id="PF01610">
    <property type="entry name" value="DDE_Tnp_ISL3"/>
    <property type="match status" value="1"/>
</dbReference>
<evidence type="ECO:0000313" key="3">
    <source>
        <dbReference type="Proteomes" id="UP000198809"/>
    </source>
</evidence>
<gene>
    <name evidence="2" type="ORF">SAMN04487895_1141</name>
</gene>
<reference evidence="2 3" key="1">
    <citation type="submission" date="2016-10" db="EMBL/GenBank/DDBJ databases">
        <authorList>
            <person name="de Groot N.N."/>
        </authorList>
    </citation>
    <scope>NUCLEOTIDE SEQUENCE [LARGE SCALE GENOMIC DNA]</scope>
    <source>
        <strain evidence="2 3">CGMCC 1.10238</strain>
    </source>
</reference>
<dbReference type="STRING" id="1333845.SAMN04487895_1141"/>
<dbReference type="OrthoDB" id="6197054at2"/>
<organism evidence="2 3">
    <name type="scientific">Paenibacillus sophorae</name>
    <dbReference type="NCBI Taxonomy" id="1333845"/>
    <lineage>
        <taxon>Bacteria</taxon>
        <taxon>Bacillati</taxon>
        <taxon>Bacillota</taxon>
        <taxon>Bacilli</taxon>
        <taxon>Bacillales</taxon>
        <taxon>Paenibacillaceae</taxon>
        <taxon>Paenibacillus</taxon>
    </lineage>
</organism>
<sequence length="171" mass="20283">DRFHVHGYVTQSVQAVRKSVQSTLVPRAKAILKSHHRLLNPPADFLPEQSKAQLDLLLSFSPLLRKVWEWKEAFSRWYDYSPNVHVASLGFNRWCQQGECIDHDAVRSTLKTVRNWEDEIVNYHRCQWTNATVEGRHNRIKAYQRRHYFTRNHKCYKDGILIECNRHRSSG</sequence>
<dbReference type="AlphaFoldDB" id="A0A1H8TF30"/>
<feature type="domain" description="Transposase IS204/IS1001/IS1096/IS1165 DDE" evidence="1">
    <location>
        <begin position="1"/>
        <end position="157"/>
    </location>
</feature>
<dbReference type="PANTHER" id="PTHR33498:SF1">
    <property type="entry name" value="TRANSPOSASE FOR INSERTION SEQUENCE ELEMENT IS1557"/>
    <property type="match status" value="1"/>
</dbReference>
<accession>A0A1H8TF30</accession>
<dbReference type="PANTHER" id="PTHR33498">
    <property type="entry name" value="TRANSPOSASE FOR INSERTION SEQUENCE ELEMENT IS1557"/>
    <property type="match status" value="1"/>
</dbReference>